<organism evidence="1 2">
    <name type="scientific">Streptomyces griseochromogenes</name>
    <dbReference type="NCBI Taxonomy" id="68214"/>
    <lineage>
        <taxon>Bacteria</taxon>
        <taxon>Bacillati</taxon>
        <taxon>Actinomycetota</taxon>
        <taxon>Actinomycetes</taxon>
        <taxon>Kitasatosporales</taxon>
        <taxon>Streptomycetaceae</taxon>
        <taxon>Streptomyces</taxon>
    </lineage>
</organism>
<proteinExistence type="predicted"/>
<name>A0ABS4LW80_9ACTN</name>
<protein>
    <submittedName>
        <fullName evidence="1">Uncharacterized protein</fullName>
    </submittedName>
</protein>
<accession>A0ABS4LW80</accession>
<reference evidence="1 2" key="1">
    <citation type="submission" date="2021-03" db="EMBL/GenBank/DDBJ databases">
        <title>Genomic Encyclopedia of Type Strains, Phase IV (KMG-IV): sequencing the most valuable type-strain genomes for metagenomic binning, comparative biology and taxonomic classification.</title>
        <authorList>
            <person name="Goeker M."/>
        </authorList>
    </citation>
    <scope>NUCLEOTIDE SEQUENCE [LARGE SCALE GENOMIC DNA]</scope>
    <source>
        <strain evidence="1 2">DSM 40499</strain>
    </source>
</reference>
<dbReference type="EMBL" id="JAGGLP010000009">
    <property type="protein sequence ID" value="MBP2051667.1"/>
    <property type="molecule type" value="Genomic_DNA"/>
</dbReference>
<gene>
    <name evidence="1" type="ORF">J2Z21_004644</name>
</gene>
<evidence type="ECO:0000313" key="2">
    <source>
        <dbReference type="Proteomes" id="UP001519309"/>
    </source>
</evidence>
<dbReference type="Proteomes" id="UP001519309">
    <property type="component" value="Unassembled WGS sequence"/>
</dbReference>
<sequence length="58" mass="6392">MRDTVLKAGWTWRGVVFGQQRRVVVEVVGRAGVVGREAVALQVVPGLLYRTGRFVVVP</sequence>
<evidence type="ECO:0000313" key="1">
    <source>
        <dbReference type="EMBL" id="MBP2051667.1"/>
    </source>
</evidence>
<comment type="caution">
    <text evidence="1">The sequence shown here is derived from an EMBL/GenBank/DDBJ whole genome shotgun (WGS) entry which is preliminary data.</text>
</comment>
<keyword evidence="2" id="KW-1185">Reference proteome</keyword>